<evidence type="ECO:0000313" key="2">
    <source>
        <dbReference type="Proteomes" id="UP001597497"/>
    </source>
</evidence>
<proteinExistence type="predicted"/>
<accession>A0ABW5R821</accession>
<protein>
    <submittedName>
        <fullName evidence="1">Uncharacterized protein</fullName>
    </submittedName>
</protein>
<organism evidence="1 2">
    <name type="scientific">Marinicrinis sediminis</name>
    <dbReference type="NCBI Taxonomy" id="1652465"/>
    <lineage>
        <taxon>Bacteria</taxon>
        <taxon>Bacillati</taxon>
        <taxon>Bacillota</taxon>
        <taxon>Bacilli</taxon>
        <taxon>Bacillales</taxon>
        <taxon>Paenibacillaceae</taxon>
    </lineage>
</organism>
<gene>
    <name evidence="1" type="ORF">ACFSUC_05375</name>
</gene>
<sequence length="145" mass="16683">MTLLNEYQQILLWLESEIVQVQTLSFPADPAQSNSAVVRLLEDKPTMVAAAAWEANRKYEIVYVHDTIEQVMQVMEDLQDKLYQERRIPISTNGAVHEFLSYHLFAPERTANNLVQMRAELLIKTRVMRSAATVPKMADIHTNIQ</sequence>
<comment type="caution">
    <text evidence="1">The sequence shown here is derived from an EMBL/GenBank/DDBJ whole genome shotgun (WGS) entry which is preliminary data.</text>
</comment>
<dbReference type="EMBL" id="JBHUMM010000007">
    <property type="protein sequence ID" value="MFD2671038.1"/>
    <property type="molecule type" value="Genomic_DNA"/>
</dbReference>
<dbReference type="RefSeq" id="WP_379928455.1">
    <property type="nucleotide sequence ID" value="NZ_JBHUMM010000007.1"/>
</dbReference>
<evidence type="ECO:0000313" key="1">
    <source>
        <dbReference type="EMBL" id="MFD2671038.1"/>
    </source>
</evidence>
<keyword evidence="2" id="KW-1185">Reference proteome</keyword>
<reference evidence="2" key="1">
    <citation type="journal article" date="2019" name="Int. J. Syst. Evol. Microbiol.">
        <title>The Global Catalogue of Microorganisms (GCM) 10K type strain sequencing project: providing services to taxonomists for standard genome sequencing and annotation.</title>
        <authorList>
            <consortium name="The Broad Institute Genomics Platform"/>
            <consortium name="The Broad Institute Genome Sequencing Center for Infectious Disease"/>
            <person name="Wu L."/>
            <person name="Ma J."/>
        </authorList>
    </citation>
    <scope>NUCLEOTIDE SEQUENCE [LARGE SCALE GENOMIC DNA]</scope>
    <source>
        <strain evidence="2">KCTC 33676</strain>
    </source>
</reference>
<name>A0ABW5R821_9BACL</name>
<dbReference type="Proteomes" id="UP001597497">
    <property type="component" value="Unassembled WGS sequence"/>
</dbReference>